<organism evidence="1">
    <name type="scientific">marine sediment metagenome</name>
    <dbReference type="NCBI Taxonomy" id="412755"/>
    <lineage>
        <taxon>unclassified sequences</taxon>
        <taxon>metagenomes</taxon>
        <taxon>ecological metagenomes</taxon>
    </lineage>
</organism>
<sequence length="46" mass="5664">MNKLNRLIEKYMKLSKQYETITLAEVIKDLRNLRKIESENKIRRNK</sequence>
<protein>
    <submittedName>
        <fullName evidence="1">Uncharacterized protein</fullName>
    </submittedName>
</protein>
<gene>
    <name evidence="1" type="ORF">LCGC14_1568100</name>
</gene>
<dbReference type="AlphaFoldDB" id="A0A0F9IKG2"/>
<accession>A0A0F9IKG2</accession>
<name>A0A0F9IKG2_9ZZZZ</name>
<comment type="caution">
    <text evidence="1">The sequence shown here is derived from an EMBL/GenBank/DDBJ whole genome shotgun (WGS) entry which is preliminary data.</text>
</comment>
<dbReference type="EMBL" id="LAZR01012191">
    <property type="protein sequence ID" value="KKM28091.1"/>
    <property type="molecule type" value="Genomic_DNA"/>
</dbReference>
<reference evidence="1" key="1">
    <citation type="journal article" date="2015" name="Nature">
        <title>Complex archaea that bridge the gap between prokaryotes and eukaryotes.</title>
        <authorList>
            <person name="Spang A."/>
            <person name="Saw J.H."/>
            <person name="Jorgensen S.L."/>
            <person name="Zaremba-Niedzwiedzka K."/>
            <person name="Martijn J."/>
            <person name="Lind A.E."/>
            <person name="van Eijk R."/>
            <person name="Schleper C."/>
            <person name="Guy L."/>
            <person name="Ettema T.J."/>
        </authorList>
    </citation>
    <scope>NUCLEOTIDE SEQUENCE</scope>
</reference>
<proteinExistence type="predicted"/>
<evidence type="ECO:0000313" key="1">
    <source>
        <dbReference type="EMBL" id="KKM28091.1"/>
    </source>
</evidence>